<dbReference type="AlphaFoldDB" id="A0A4Q9FGX2"/>
<keyword evidence="1" id="KW-1133">Transmembrane helix</keyword>
<dbReference type="Pfam" id="PF14258">
    <property type="entry name" value="DUF4350"/>
    <property type="match status" value="1"/>
</dbReference>
<dbReference type="EMBL" id="SIRT01000001">
    <property type="protein sequence ID" value="TBN06308.1"/>
    <property type="molecule type" value="Genomic_DNA"/>
</dbReference>
<evidence type="ECO:0000313" key="4">
    <source>
        <dbReference type="Proteomes" id="UP000291142"/>
    </source>
</evidence>
<dbReference type="RefSeq" id="WP_130962298.1">
    <property type="nucleotide sequence ID" value="NZ_SIRT01000001.1"/>
</dbReference>
<dbReference type="InterPro" id="IPR025646">
    <property type="entry name" value="DUF4350"/>
</dbReference>
<keyword evidence="1" id="KW-0472">Membrane</keyword>
<evidence type="ECO:0000259" key="2">
    <source>
        <dbReference type="Pfam" id="PF14258"/>
    </source>
</evidence>
<dbReference type="Proteomes" id="UP000291142">
    <property type="component" value="Unassembled WGS sequence"/>
</dbReference>
<feature type="domain" description="DUF4350" evidence="2">
    <location>
        <begin position="40"/>
        <end position="229"/>
    </location>
</feature>
<evidence type="ECO:0000256" key="1">
    <source>
        <dbReference type="SAM" id="Phobius"/>
    </source>
</evidence>
<feature type="transmembrane region" description="Helical" evidence="1">
    <location>
        <begin position="271"/>
        <end position="288"/>
    </location>
</feature>
<dbReference type="OrthoDB" id="1111222at2"/>
<sequence length="401" mass="47114">MKKILPIILVIVALIVVASLTFGIKRTKTVDWEESFNEKSNKPYGTSVLYKELPNLFEDYKLRTVYHQPSSYLTANSEFGYGDHHAKGNYIIIGNSDYLTDFSVDKLLEFVNTGNTLFISDYYFAQRIHDTLSIDVDFEYNSKKDSISHLSFQNKNLNAITIDKNEGDYFFSSFDSINYTILGHAKTDKKRVNFIRVPFGKGNILLHTEPKAFTNYHILKDDRYRYVESALSYLPDDNVYYDSYAKRQTPYGDAEQESNLSWFLDQLSFRWAWYTALIFMLLFMIFNAKRRQRVIKIIKPLQNTSLAFVKTISNLYIETQDYKNLIDKKITYFLEKIRTDFNMDTSKLDDDFIKKLAGKAGRKKEDVSQLMNYIKWLRTKDELSEQSLIKLNRFIEAFYSQ</sequence>
<comment type="caution">
    <text evidence="3">The sequence shown here is derived from an EMBL/GenBank/DDBJ whole genome shotgun (WGS) entry which is preliminary data.</text>
</comment>
<proteinExistence type="predicted"/>
<evidence type="ECO:0000313" key="3">
    <source>
        <dbReference type="EMBL" id="TBN06308.1"/>
    </source>
</evidence>
<name>A0A4Q9FGX2_9FLAO</name>
<reference evidence="3 4" key="1">
    <citation type="submission" date="2019-02" db="EMBL/GenBank/DDBJ databases">
        <title>Hyunsoonleella sp., isolated from marine sediment.</title>
        <authorList>
            <person name="Liu B.-T."/>
        </authorList>
    </citation>
    <scope>NUCLEOTIDE SEQUENCE [LARGE SCALE GENOMIC DNA]</scope>
    <source>
        <strain evidence="3 4">T58</strain>
    </source>
</reference>
<keyword evidence="1" id="KW-0812">Transmembrane</keyword>
<gene>
    <name evidence="3" type="ORF">EYD45_00020</name>
</gene>
<organism evidence="3 4">
    <name type="scientific">Hyunsoonleella flava</name>
    <dbReference type="NCBI Taxonomy" id="2527939"/>
    <lineage>
        <taxon>Bacteria</taxon>
        <taxon>Pseudomonadati</taxon>
        <taxon>Bacteroidota</taxon>
        <taxon>Flavobacteriia</taxon>
        <taxon>Flavobacteriales</taxon>
        <taxon>Flavobacteriaceae</taxon>
    </lineage>
</organism>
<keyword evidence="4" id="KW-1185">Reference proteome</keyword>
<protein>
    <submittedName>
        <fullName evidence="3">DUF4350 domain-containing protein</fullName>
    </submittedName>
</protein>
<accession>A0A4Q9FGX2</accession>